<dbReference type="NCBIfam" id="TIGR02432">
    <property type="entry name" value="lysidine_TilS_N"/>
    <property type="match status" value="1"/>
</dbReference>
<keyword evidence="6" id="KW-0963">Cytoplasm</keyword>
<dbReference type="RefSeq" id="WP_111518671.1">
    <property type="nucleotide sequence ID" value="NZ_QKUB01000006.1"/>
</dbReference>
<dbReference type="GO" id="GO:0005737">
    <property type="term" value="C:cytoplasm"/>
    <property type="evidence" value="ECO:0007669"/>
    <property type="project" value="UniProtKB-SubCell"/>
</dbReference>
<feature type="binding site" evidence="6">
    <location>
        <begin position="32"/>
        <end position="37"/>
    </location>
    <ligand>
        <name>ATP</name>
        <dbReference type="ChEBI" id="CHEBI:30616"/>
    </ligand>
</feature>
<dbReference type="PANTHER" id="PTHR43033">
    <property type="entry name" value="TRNA(ILE)-LYSIDINE SYNTHASE-RELATED"/>
    <property type="match status" value="1"/>
</dbReference>
<dbReference type="EC" id="6.3.4.19" evidence="6"/>
<dbReference type="GO" id="GO:0032267">
    <property type="term" value="F:tRNA(Ile)-lysidine synthase activity"/>
    <property type="evidence" value="ECO:0007669"/>
    <property type="project" value="UniProtKB-EC"/>
</dbReference>
<evidence type="ECO:0000256" key="2">
    <source>
        <dbReference type="ARBA" id="ARBA00022694"/>
    </source>
</evidence>
<proteinExistence type="inferred from homology"/>
<keyword evidence="4 6" id="KW-0067">ATP-binding</keyword>
<evidence type="ECO:0000313" key="8">
    <source>
        <dbReference type="EMBL" id="PZV99865.1"/>
    </source>
</evidence>
<evidence type="ECO:0000313" key="9">
    <source>
        <dbReference type="Proteomes" id="UP000249646"/>
    </source>
</evidence>
<feature type="domain" description="tRNA(Ile)-lysidine/2-thiocytidine synthase N-terminal" evidence="7">
    <location>
        <begin position="27"/>
        <end position="200"/>
    </location>
</feature>
<evidence type="ECO:0000256" key="3">
    <source>
        <dbReference type="ARBA" id="ARBA00022741"/>
    </source>
</evidence>
<dbReference type="GO" id="GO:0005524">
    <property type="term" value="F:ATP binding"/>
    <property type="evidence" value="ECO:0007669"/>
    <property type="project" value="UniProtKB-UniRule"/>
</dbReference>
<protein>
    <recommendedName>
        <fullName evidence="6">tRNA(Ile)-lysidine synthase</fullName>
        <ecNumber evidence="6">6.3.4.19</ecNumber>
    </recommendedName>
    <alternativeName>
        <fullName evidence="6">tRNA(Ile)-2-lysyl-cytidine synthase</fullName>
    </alternativeName>
    <alternativeName>
        <fullName evidence="6">tRNA(Ile)-lysidine synthetase</fullName>
    </alternativeName>
</protein>
<evidence type="ECO:0000259" key="7">
    <source>
        <dbReference type="Pfam" id="PF01171"/>
    </source>
</evidence>
<evidence type="ECO:0000256" key="1">
    <source>
        <dbReference type="ARBA" id="ARBA00022598"/>
    </source>
</evidence>
<name>A0A2W7HXE1_9BACT</name>
<dbReference type="Proteomes" id="UP000249646">
    <property type="component" value="Unassembled WGS sequence"/>
</dbReference>
<evidence type="ECO:0000256" key="4">
    <source>
        <dbReference type="ARBA" id="ARBA00022840"/>
    </source>
</evidence>
<dbReference type="CDD" id="cd01992">
    <property type="entry name" value="TilS_N"/>
    <property type="match status" value="1"/>
</dbReference>
<dbReference type="Gene3D" id="3.40.50.620">
    <property type="entry name" value="HUPs"/>
    <property type="match status" value="1"/>
</dbReference>
<accession>A0A2W7HXE1</accession>
<sequence>MNNKIEDIQKLFFKQFILNHIPLDQTFILGISGGPDSMWMLDLMKNQNIIVACVNYNHRHNSTIDQKIVEDFCIKHQIRYELLILKKEDEPNTGNFQKIAREQRYTFYAHLYKKYNASCLLLAHQKDDLIETYLFQKQSKRNPSFYGIKQTNRLNEMNIFRPMLYLWYKNEIIDFCKENKIPFAIDYTNELPIYTRNKIRLQLKEYTKETKEYFIEKIKEINAKLSKNNKEVETKYLAFKNSNYNYKKLDFNDKQINEILFIYLHQNIDHLKLSTNKIEAFKSFLLSQKNYKSFIINDNNEVIKVDKCLKIIKKSKS</sequence>
<evidence type="ECO:0000256" key="6">
    <source>
        <dbReference type="HAMAP-Rule" id="MF_01161"/>
    </source>
</evidence>
<organism evidence="8 9">
    <name type="scientific">Metamycoplasma auris</name>
    <dbReference type="NCBI Taxonomy" id="51363"/>
    <lineage>
        <taxon>Bacteria</taxon>
        <taxon>Bacillati</taxon>
        <taxon>Mycoplasmatota</taxon>
        <taxon>Mycoplasmoidales</taxon>
        <taxon>Metamycoplasmataceae</taxon>
        <taxon>Metamycoplasma</taxon>
    </lineage>
</organism>
<reference evidence="8 9" key="1">
    <citation type="submission" date="2018-06" db="EMBL/GenBank/DDBJ databases">
        <title>Genomic Encyclopedia of Archaeal and Bacterial Type Strains, Phase II (KMG-II): from individual species to whole genera.</title>
        <authorList>
            <person name="Goeker M."/>
        </authorList>
    </citation>
    <scope>NUCLEOTIDE SEQUENCE [LARGE SCALE GENOMIC DNA]</scope>
    <source>
        <strain evidence="8 9">ATCC 51348</strain>
    </source>
</reference>
<comment type="similarity">
    <text evidence="6">Belongs to the tRNA(Ile)-lysidine synthase family.</text>
</comment>
<keyword evidence="3 6" id="KW-0547">Nucleotide-binding</keyword>
<dbReference type="PANTHER" id="PTHR43033:SF1">
    <property type="entry name" value="TRNA(ILE)-LYSIDINE SYNTHASE-RELATED"/>
    <property type="match status" value="1"/>
</dbReference>
<comment type="domain">
    <text evidence="6">The N-terminal region contains the highly conserved SGGXDS motif, predicted to be a P-loop motif involved in ATP binding.</text>
</comment>
<dbReference type="EMBL" id="QKUB01000006">
    <property type="protein sequence ID" value="PZV99865.1"/>
    <property type="molecule type" value="Genomic_DNA"/>
</dbReference>
<keyword evidence="1 6" id="KW-0436">Ligase</keyword>
<dbReference type="OrthoDB" id="9807403at2"/>
<comment type="catalytic activity">
    <reaction evidence="5 6">
        <text>cytidine(34) in tRNA(Ile2) + L-lysine + ATP = lysidine(34) in tRNA(Ile2) + AMP + diphosphate + H(+)</text>
        <dbReference type="Rhea" id="RHEA:43744"/>
        <dbReference type="Rhea" id="RHEA-COMP:10625"/>
        <dbReference type="Rhea" id="RHEA-COMP:10670"/>
        <dbReference type="ChEBI" id="CHEBI:15378"/>
        <dbReference type="ChEBI" id="CHEBI:30616"/>
        <dbReference type="ChEBI" id="CHEBI:32551"/>
        <dbReference type="ChEBI" id="CHEBI:33019"/>
        <dbReference type="ChEBI" id="CHEBI:82748"/>
        <dbReference type="ChEBI" id="CHEBI:83665"/>
        <dbReference type="ChEBI" id="CHEBI:456215"/>
        <dbReference type="EC" id="6.3.4.19"/>
    </reaction>
</comment>
<dbReference type="InterPro" id="IPR014729">
    <property type="entry name" value="Rossmann-like_a/b/a_fold"/>
</dbReference>
<dbReference type="InterPro" id="IPR012094">
    <property type="entry name" value="tRNA_Ile_lys_synt"/>
</dbReference>
<dbReference type="InterPro" id="IPR011063">
    <property type="entry name" value="TilS/TtcA_N"/>
</dbReference>
<dbReference type="HAMAP" id="MF_01161">
    <property type="entry name" value="tRNA_Ile_lys_synt"/>
    <property type="match status" value="1"/>
</dbReference>
<comment type="function">
    <text evidence="6">Ligates lysine onto the cytidine present at position 34 of the AUA codon-specific tRNA(Ile) that contains the anticodon CAU, in an ATP-dependent manner. Cytidine is converted to lysidine, thus changing the amino acid specificity of the tRNA from methionine to isoleucine.</text>
</comment>
<comment type="subcellular location">
    <subcellularLocation>
        <location evidence="6">Cytoplasm</location>
    </subcellularLocation>
</comment>
<gene>
    <name evidence="6" type="primary">tilS</name>
    <name evidence="8" type="ORF">BCF89_10625</name>
</gene>
<dbReference type="AlphaFoldDB" id="A0A2W7HXE1"/>
<keyword evidence="2 6" id="KW-0819">tRNA processing</keyword>
<keyword evidence="9" id="KW-1185">Reference proteome</keyword>
<dbReference type="GO" id="GO:0006400">
    <property type="term" value="P:tRNA modification"/>
    <property type="evidence" value="ECO:0007669"/>
    <property type="project" value="UniProtKB-UniRule"/>
</dbReference>
<dbReference type="SUPFAM" id="SSF52402">
    <property type="entry name" value="Adenine nucleotide alpha hydrolases-like"/>
    <property type="match status" value="1"/>
</dbReference>
<comment type="caution">
    <text evidence="8">The sequence shown here is derived from an EMBL/GenBank/DDBJ whole genome shotgun (WGS) entry which is preliminary data.</text>
</comment>
<evidence type="ECO:0000256" key="5">
    <source>
        <dbReference type="ARBA" id="ARBA00048539"/>
    </source>
</evidence>
<dbReference type="Pfam" id="PF01171">
    <property type="entry name" value="ATP_bind_3"/>
    <property type="match status" value="1"/>
</dbReference>
<dbReference type="InterPro" id="IPR012795">
    <property type="entry name" value="tRNA_Ile_lys_synt_N"/>
</dbReference>